<keyword evidence="2 6" id="KW-0812">Transmembrane</keyword>
<evidence type="ECO:0000313" key="8">
    <source>
        <dbReference type="EMBL" id="KAF6785940.1"/>
    </source>
</evidence>
<evidence type="ECO:0000259" key="7">
    <source>
        <dbReference type="Pfam" id="PF20684"/>
    </source>
</evidence>
<name>A0A8H6IMP6_9PEZI</name>
<dbReference type="EMBL" id="WIGN01000671">
    <property type="protein sequence ID" value="KAF6785940.1"/>
    <property type="molecule type" value="Genomic_DNA"/>
</dbReference>
<evidence type="ECO:0000256" key="6">
    <source>
        <dbReference type="SAM" id="Phobius"/>
    </source>
</evidence>
<evidence type="ECO:0000256" key="5">
    <source>
        <dbReference type="ARBA" id="ARBA00038359"/>
    </source>
</evidence>
<evidence type="ECO:0000256" key="1">
    <source>
        <dbReference type="ARBA" id="ARBA00004141"/>
    </source>
</evidence>
<dbReference type="InterPro" id="IPR052337">
    <property type="entry name" value="SAT4-like"/>
</dbReference>
<gene>
    <name evidence="8" type="ORF">CSOJ01_15517</name>
</gene>
<comment type="caution">
    <text evidence="8">The sequence shown here is derived from an EMBL/GenBank/DDBJ whole genome shotgun (WGS) entry which is preliminary data.</text>
</comment>
<evidence type="ECO:0000256" key="2">
    <source>
        <dbReference type="ARBA" id="ARBA00022692"/>
    </source>
</evidence>
<comment type="similarity">
    <text evidence="5">Belongs to the SAT4 family.</text>
</comment>
<dbReference type="PANTHER" id="PTHR33048">
    <property type="entry name" value="PTH11-LIKE INTEGRAL MEMBRANE PROTEIN (AFU_ORTHOLOGUE AFUA_5G11245)"/>
    <property type="match status" value="1"/>
</dbReference>
<feature type="transmembrane region" description="Helical" evidence="6">
    <location>
        <begin position="61"/>
        <end position="85"/>
    </location>
</feature>
<keyword evidence="4 6" id="KW-0472">Membrane</keyword>
<dbReference type="AlphaFoldDB" id="A0A8H6IMP6"/>
<dbReference type="Proteomes" id="UP000652219">
    <property type="component" value="Unassembled WGS sequence"/>
</dbReference>
<sequence length="318" mass="35683">MEVGNVNDSMATHDQDVSFSMDNDTIPLLVENPIIVLILLFVVGLRLHVRSASKTGLWWDDYLVLFAMIQLVGLIALECFWLRIWDPDATRESLFNTVTVLRVSMAYELLFITCVRTIQISAVVTYLRNYANGFIRHIACVFICANLCMTTVDLLGVAVVCRPFIAAYDPSVGSQCFGRFISDVTISAYDLFEWAAILLMPLFAIIPAWARMPHPRKVGIILSWIVGLMVIFVSIFRILRLATVNPAKAAETVDWPLLWWSLEPMIAMIASTWQHGAERGGAGRRDDSEAPLMPDPLFGRKRTAIAVQTKWSVSHHPA</sequence>
<feature type="transmembrane region" description="Helical" evidence="6">
    <location>
        <begin position="105"/>
        <end position="127"/>
    </location>
</feature>
<dbReference type="InterPro" id="IPR049326">
    <property type="entry name" value="Rhodopsin_dom_fungi"/>
</dbReference>
<feature type="domain" description="Rhodopsin" evidence="7">
    <location>
        <begin position="45"/>
        <end position="271"/>
    </location>
</feature>
<feature type="transmembrane region" description="Helical" evidence="6">
    <location>
        <begin position="26"/>
        <end position="49"/>
    </location>
</feature>
<keyword evidence="9" id="KW-1185">Reference proteome</keyword>
<comment type="subcellular location">
    <subcellularLocation>
        <location evidence="1">Membrane</location>
        <topology evidence="1">Multi-pass membrane protein</topology>
    </subcellularLocation>
</comment>
<evidence type="ECO:0000256" key="3">
    <source>
        <dbReference type="ARBA" id="ARBA00022989"/>
    </source>
</evidence>
<reference evidence="8 9" key="1">
    <citation type="journal article" date="2020" name="Phytopathology">
        <title>Genome Sequence Resources of Colletotrichum truncatum, C. plurivorum, C. musicola, and C. sojae: Four Species Pathogenic to Soybean (Glycine max).</title>
        <authorList>
            <person name="Rogerio F."/>
            <person name="Boufleur T.R."/>
            <person name="Ciampi-Guillardi M."/>
            <person name="Sukno S.A."/>
            <person name="Thon M.R."/>
            <person name="Massola Junior N.S."/>
            <person name="Baroncelli R."/>
        </authorList>
    </citation>
    <scope>NUCLEOTIDE SEQUENCE [LARGE SCALE GENOMIC DNA]</scope>
    <source>
        <strain evidence="8 9">LFN0009</strain>
    </source>
</reference>
<dbReference type="Pfam" id="PF20684">
    <property type="entry name" value="Fung_rhodopsin"/>
    <property type="match status" value="1"/>
</dbReference>
<evidence type="ECO:0000256" key="4">
    <source>
        <dbReference type="ARBA" id="ARBA00023136"/>
    </source>
</evidence>
<feature type="transmembrane region" description="Helical" evidence="6">
    <location>
        <begin position="139"/>
        <end position="165"/>
    </location>
</feature>
<organism evidence="8 9">
    <name type="scientific">Colletotrichum sojae</name>
    <dbReference type="NCBI Taxonomy" id="2175907"/>
    <lineage>
        <taxon>Eukaryota</taxon>
        <taxon>Fungi</taxon>
        <taxon>Dikarya</taxon>
        <taxon>Ascomycota</taxon>
        <taxon>Pezizomycotina</taxon>
        <taxon>Sordariomycetes</taxon>
        <taxon>Hypocreomycetidae</taxon>
        <taxon>Glomerellales</taxon>
        <taxon>Glomerellaceae</taxon>
        <taxon>Colletotrichum</taxon>
        <taxon>Colletotrichum orchidearum species complex</taxon>
    </lineage>
</organism>
<proteinExistence type="inferred from homology"/>
<feature type="transmembrane region" description="Helical" evidence="6">
    <location>
        <begin position="191"/>
        <end position="209"/>
    </location>
</feature>
<dbReference type="PANTHER" id="PTHR33048:SF161">
    <property type="entry name" value="INTEGRAL MEMBRANE PROTEIN"/>
    <property type="match status" value="1"/>
</dbReference>
<evidence type="ECO:0000313" key="9">
    <source>
        <dbReference type="Proteomes" id="UP000652219"/>
    </source>
</evidence>
<protein>
    <submittedName>
        <fullName evidence="8">Integral membrane protein</fullName>
    </submittedName>
</protein>
<keyword evidence="3 6" id="KW-1133">Transmembrane helix</keyword>
<accession>A0A8H6IMP6</accession>
<dbReference type="GO" id="GO:0016020">
    <property type="term" value="C:membrane"/>
    <property type="evidence" value="ECO:0007669"/>
    <property type="project" value="UniProtKB-SubCell"/>
</dbReference>
<feature type="transmembrane region" description="Helical" evidence="6">
    <location>
        <begin position="221"/>
        <end position="239"/>
    </location>
</feature>